<feature type="domain" description="N-acetyltransferase" evidence="3">
    <location>
        <begin position="2"/>
        <end position="139"/>
    </location>
</feature>
<dbReference type="PANTHER" id="PTHR43877">
    <property type="entry name" value="AMINOALKYLPHOSPHONATE N-ACETYLTRANSFERASE-RELATED-RELATED"/>
    <property type="match status" value="1"/>
</dbReference>
<evidence type="ECO:0000256" key="2">
    <source>
        <dbReference type="ARBA" id="ARBA00023315"/>
    </source>
</evidence>
<dbReference type="RefSeq" id="WP_074882351.1">
    <property type="nucleotide sequence ID" value="NZ_FORC01000001.1"/>
</dbReference>
<sequence length="144" mass="16221">MISIRTMTIADYQVVMHLMRNTPGVSLRDADSREATARYLERNPGLSFIAEDGPVICGCVMCGHDGRRGYLQHLLVIPEYRHQGIASRLVSHCIEGLESLGIRKCHLDVLTSNEAAAAYWTSQGWQLRRDIDRYSFTRPGDENA</sequence>
<evidence type="ECO:0000256" key="1">
    <source>
        <dbReference type="ARBA" id="ARBA00022679"/>
    </source>
</evidence>
<evidence type="ECO:0000259" key="3">
    <source>
        <dbReference type="PROSITE" id="PS51186"/>
    </source>
</evidence>
<dbReference type="CDD" id="cd04301">
    <property type="entry name" value="NAT_SF"/>
    <property type="match status" value="1"/>
</dbReference>
<dbReference type="InterPro" id="IPR050832">
    <property type="entry name" value="Bact_Acetyltransf"/>
</dbReference>
<organism evidence="4 5">
    <name type="scientific">Phytopseudomonas argentinensis</name>
    <dbReference type="NCBI Taxonomy" id="289370"/>
    <lineage>
        <taxon>Bacteria</taxon>
        <taxon>Pseudomonadati</taxon>
        <taxon>Pseudomonadota</taxon>
        <taxon>Gammaproteobacteria</taxon>
        <taxon>Pseudomonadales</taxon>
        <taxon>Pseudomonadaceae</taxon>
        <taxon>Phytopseudomonas</taxon>
    </lineage>
</organism>
<keyword evidence="4" id="KW-0689">Ribosomal protein</keyword>
<proteinExistence type="predicted"/>
<protein>
    <submittedName>
        <fullName evidence="4">Ribosomal protein S18 acetylase RimI</fullName>
    </submittedName>
</protein>
<dbReference type="GO" id="GO:0005840">
    <property type="term" value="C:ribosome"/>
    <property type="evidence" value="ECO:0007669"/>
    <property type="project" value="UniProtKB-KW"/>
</dbReference>
<evidence type="ECO:0000313" key="5">
    <source>
        <dbReference type="Proteomes" id="UP000183018"/>
    </source>
</evidence>
<name>A0A1I3HCU8_9GAMM</name>
<dbReference type="PROSITE" id="PS51186">
    <property type="entry name" value="GNAT"/>
    <property type="match status" value="1"/>
</dbReference>
<keyword evidence="2" id="KW-0012">Acyltransferase</keyword>
<keyword evidence="5" id="KW-1185">Reference proteome</keyword>
<dbReference type="InterPro" id="IPR000182">
    <property type="entry name" value="GNAT_dom"/>
</dbReference>
<keyword evidence="1" id="KW-0808">Transferase</keyword>
<gene>
    <name evidence="4" type="ORF">SAMN05216602_0794</name>
</gene>
<keyword evidence="4" id="KW-0687">Ribonucleoprotein</keyword>
<dbReference type="EMBL" id="FORC01000001">
    <property type="protein sequence ID" value="SFI33459.1"/>
    <property type="molecule type" value="Genomic_DNA"/>
</dbReference>
<accession>A0A1I3HCU8</accession>
<dbReference type="Proteomes" id="UP000183018">
    <property type="component" value="Unassembled WGS sequence"/>
</dbReference>
<dbReference type="AlphaFoldDB" id="A0A1I3HCU8"/>
<dbReference type="OrthoDB" id="1821130at2"/>
<dbReference type="Gene3D" id="3.40.630.30">
    <property type="match status" value="1"/>
</dbReference>
<dbReference type="SUPFAM" id="SSF55729">
    <property type="entry name" value="Acyl-CoA N-acyltransferases (Nat)"/>
    <property type="match status" value="1"/>
</dbReference>
<dbReference type="InterPro" id="IPR016181">
    <property type="entry name" value="Acyl_CoA_acyltransferase"/>
</dbReference>
<dbReference type="Pfam" id="PF00583">
    <property type="entry name" value="Acetyltransf_1"/>
    <property type="match status" value="1"/>
</dbReference>
<dbReference type="GO" id="GO:0016747">
    <property type="term" value="F:acyltransferase activity, transferring groups other than amino-acyl groups"/>
    <property type="evidence" value="ECO:0007669"/>
    <property type="project" value="InterPro"/>
</dbReference>
<evidence type="ECO:0000313" key="4">
    <source>
        <dbReference type="EMBL" id="SFI33459.1"/>
    </source>
</evidence>
<dbReference type="STRING" id="289370.SAMN05216602_0794"/>
<reference evidence="5" key="1">
    <citation type="submission" date="2016-10" db="EMBL/GenBank/DDBJ databases">
        <authorList>
            <person name="Varghese N."/>
            <person name="Submissions S."/>
        </authorList>
    </citation>
    <scope>NUCLEOTIDE SEQUENCE [LARGE SCALE GENOMIC DNA]</scope>
    <source>
        <strain evidence="5">LMG 22563</strain>
    </source>
</reference>